<evidence type="ECO:0000313" key="4">
    <source>
        <dbReference type="Proteomes" id="UP000077384"/>
    </source>
</evidence>
<feature type="signal peptide" evidence="1">
    <location>
        <begin position="1"/>
        <end position="19"/>
    </location>
</feature>
<dbReference type="RefSeq" id="WP_063600545.1">
    <property type="nucleotide sequence ID" value="NZ_LITQ01000009.1"/>
</dbReference>
<feature type="chain" id="PRO_5039178055" evidence="1">
    <location>
        <begin position="20"/>
        <end position="477"/>
    </location>
</feature>
<dbReference type="Pfam" id="PF04122">
    <property type="entry name" value="CW_binding_2"/>
    <property type="match status" value="3"/>
</dbReference>
<dbReference type="InterPro" id="IPR007253">
    <property type="entry name" value="Cell_wall-bd_2"/>
</dbReference>
<dbReference type="PANTHER" id="PTHR30032">
    <property type="entry name" value="N-ACETYLMURAMOYL-L-ALANINE AMIDASE-RELATED"/>
    <property type="match status" value="1"/>
</dbReference>
<dbReference type="Proteomes" id="UP000077384">
    <property type="component" value="Unassembled WGS sequence"/>
</dbReference>
<evidence type="ECO:0000256" key="1">
    <source>
        <dbReference type="SAM" id="SignalP"/>
    </source>
</evidence>
<dbReference type="EMBL" id="LROR01000038">
    <property type="protein sequence ID" value="OBR95179.1"/>
    <property type="molecule type" value="Genomic_DNA"/>
</dbReference>
<keyword evidence="5" id="KW-1185">Reference proteome</keyword>
<sequence>MKRNKLLTLIISVSLAATALGTTLDSTTVKAAGQVNRTSGQDRYETAAKVAKSNWSTSDNVVLVSGEGYADAVSASVLAKKLDAPILLTTSKTLDSCAKSAISTLKPKNIYIVGGNASISKDIRDSLKSSYSVTELGGEDRYETNAAVAGKLVDLGVDPTNAILVGGQGFSDALTAASIAASKGEILLLGNNDLDSIKPIESFVSSHKSKVTVIGTNFVINDDTYKAVNGINRVDGGKDRFDTNLKVLGTFKDDIKTSKAYVANASGDGYADALVASVLAGKDNAPLVLVDSENSKSTENAIDYLKSEGTSLSDVEVLGGTSVVSGNIISKISAIIASNNGGSQSNQTYTGYITTEDDFATSLGEDTADMIYMKLMAQSGLGITFQKDGKWVFYYFDGNIATNNTSGADGKWTFDGTGSQLNAWNLVKAQVEAGNPQSPVPVTVAGTLKGNTQTNPGPDADNIEYPVITANSITVNK</sequence>
<dbReference type="AlphaFoldDB" id="A0A166TLW6"/>
<evidence type="ECO:0000313" key="3">
    <source>
        <dbReference type="EMBL" id="OBR95179.1"/>
    </source>
</evidence>
<dbReference type="PANTHER" id="PTHR30032:SF8">
    <property type="entry name" value="GERMINATION-SPECIFIC N-ACETYLMURAMOYL-L-ALANINE AMIDASE"/>
    <property type="match status" value="1"/>
</dbReference>
<evidence type="ECO:0000313" key="2">
    <source>
        <dbReference type="EMBL" id="OAA93851.1"/>
    </source>
</evidence>
<dbReference type="InterPro" id="IPR051922">
    <property type="entry name" value="Bact_Sporulation_Assoc"/>
</dbReference>
<gene>
    <name evidence="2" type="primary">lytB_2</name>
    <name evidence="3" type="synonym">lytB_1</name>
    <name evidence="3" type="ORF">CLCOS_15030</name>
    <name evidence="2" type="ORF">WX73_03761</name>
</gene>
<organism evidence="2 4">
    <name type="scientific">Clostridium coskatii</name>
    <dbReference type="NCBI Taxonomy" id="1705578"/>
    <lineage>
        <taxon>Bacteria</taxon>
        <taxon>Bacillati</taxon>
        <taxon>Bacillota</taxon>
        <taxon>Clostridia</taxon>
        <taxon>Eubacteriales</taxon>
        <taxon>Clostridiaceae</taxon>
        <taxon>Clostridium</taxon>
    </lineage>
</organism>
<keyword evidence="1" id="KW-0732">Signal</keyword>
<dbReference type="PATRIC" id="fig|1705578.3.peg.3832"/>
<name>A0A166TLW6_9CLOT</name>
<reference evidence="2 4" key="1">
    <citation type="journal article" date="2015" name="Biotechnol. Bioeng.">
        <title>Genome sequence and phenotypic characterization of Caulobacter segnis.</title>
        <authorList>
            <person name="Patel S."/>
            <person name="Fletcher B."/>
            <person name="Scott D.C."/>
            <person name="Ely B."/>
        </authorList>
    </citation>
    <scope>NUCLEOTIDE SEQUENCE [LARGE SCALE GENOMIC DNA]</scope>
    <source>
        <strain evidence="2 4">PS02</strain>
    </source>
</reference>
<dbReference type="EMBL" id="LITQ01000009">
    <property type="protein sequence ID" value="OAA93851.1"/>
    <property type="molecule type" value="Genomic_DNA"/>
</dbReference>
<reference evidence="3 5" key="2">
    <citation type="journal article" date="2016" name="Front. Microbiol.">
        <title>Industrial Acetogenic Biocatalysts: A Comparative Metabolic and Genomic Analysis.</title>
        <authorList>
            <person name="Bengelsdorf F."/>
            <person name="Poehlein A."/>
            <person name="Sonja S."/>
            <person name="Erz C."/>
            <person name="Hummel T."/>
            <person name="Hoffmeister S."/>
            <person name="Daniel R."/>
            <person name="Durre P."/>
        </authorList>
    </citation>
    <scope>NUCLEOTIDE SEQUENCE [LARGE SCALE GENOMIC DNA]</scope>
    <source>
        <strain evidence="3 5">PTA-10522</strain>
    </source>
</reference>
<protein>
    <submittedName>
        <fullName evidence="2">Amidase enhancer</fullName>
    </submittedName>
</protein>
<dbReference type="Proteomes" id="UP000093694">
    <property type="component" value="Unassembled WGS sequence"/>
</dbReference>
<proteinExistence type="predicted"/>
<evidence type="ECO:0000313" key="5">
    <source>
        <dbReference type="Proteomes" id="UP000093694"/>
    </source>
</evidence>
<accession>A0A166TLW6</accession>
<comment type="caution">
    <text evidence="2">The sequence shown here is derived from an EMBL/GenBank/DDBJ whole genome shotgun (WGS) entry which is preliminary data.</text>
</comment>
<dbReference type="Gene3D" id="3.40.50.12090">
    <property type="match status" value="2"/>
</dbReference>